<feature type="compositionally biased region" description="Basic and acidic residues" evidence="1">
    <location>
        <begin position="10"/>
        <end position="50"/>
    </location>
</feature>
<evidence type="ECO:0000313" key="2">
    <source>
        <dbReference type="EMBL" id="OJJ41990.1"/>
    </source>
</evidence>
<name>A0A1L9S493_9EURO</name>
<dbReference type="GeneID" id="34610832"/>
<keyword evidence="3" id="KW-1185">Reference proteome</keyword>
<proteinExistence type="predicted"/>
<feature type="compositionally biased region" description="Basic and acidic residues" evidence="1">
    <location>
        <begin position="95"/>
        <end position="104"/>
    </location>
</feature>
<dbReference type="EMBL" id="KV878445">
    <property type="protein sequence ID" value="OJJ41990.1"/>
    <property type="molecule type" value="Genomic_DNA"/>
</dbReference>
<dbReference type="Proteomes" id="UP000184188">
    <property type="component" value="Unassembled WGS sequence"/>
</dbReference>
<dbReference type="VEuPathDB" id="FungiDB:ASPZODRAFT_137592"/>
<protein>
    <submittedName>
        <fullName evidence="2">Uncharacterized protein</fullName>
    </submittedName>
</protein>
<feature type="region of interest" description="Disordered" evidence="1">
    <location>
        <begin position="82"/>
        <end position="104"/>
    </location>
</feature>
<organism evidence="2 3">
    <name type="scientific">Penicilliopsis zonata CBS 506.65</name>
    <dbReference type="NCBI Taxonomy" id="1073090"/>
    <lineage>
        <taxon>Eukaryota</taxon>
        <taxon>Fungi</taxon>
        <taxon>Dikarya</taxon>
        <taxon>Ascomycota</taxon>
        <taxon>Pezizomycotina</taxon>
        <taxon>Eurotiomycetes</taxon>
        <taxon>Eurotiomycetidae</taxon>
        <taxon>Eurotiales</taxon>
        <taxon>Aspergillaceae</taxon>
        <taxon>Penicilliopsis</taxon>
    </lineage>
</organism>
<reference evidence="3" key="1">
    <citation type="journal article" date="2017" name="Genome Biol.">
        <title>Comparative genomics reveals high biological diversity and specific adaptations in the industrially and medically important fungal genus Aspergillus.</title>
        <authorList>
            <person name="de Vries R.P."/>
            <person name="Riley R."/>
            <person name="Wiebenga A."/>
            <person name="Aguilar-Osorio G."/>
            <person name="Amillis S."/>
            <person name="Uchima C.A."/>
            <person name="Anderluh G."/>
            <person name="Asadollahi M."/>
            <person name="Askin M."/>
            <person name="Barry K."/>
            <person name="Battaglia E."/>
            <person name="Bayram O."/>
            <person name="Benocci T."/>
            <person name="Braus-Stromeyer S.A."/>
            <person name="Caldana C."/>
            <person name="Canovas D."/>
            <person name="Cerqueira G.C."/>
            <person name="Chen F."/>
            <person name="Chen W."/>
            <person name="Choi C."/>
            <person name="Clum A."/>
            <person name="Dos Santos R.A."/>
            <person name="Damasio A.R."/>
            <person name="Diallinas G."/>
            <person name="Emri T."/>
            <person name="Fekete E."/>
            <person name="Flipphi M."/>
            <person name="Freyberg S."/>
            <person name="Gallo A."/>
            <person name="Gournas C."/>
            <person name="Habgood R."/>
            <person name="Hainaut M."/>
            <person name="Harispe M.L."/>
            <person name="Henrissat B."/>
            <person name="Hilden K.S."/>
            <person name="Hope R."/>
            <person name="Hossain A."/>
            <person name="Karabika E."/>
            <person name="Karaffa L."/>
            <person name="Karanyi Z."/>
            <person name="Krasevec N."/>
            <person name="Kuo A."/>
            <person name="Kusch H."/>
            <person name="LaButti K."/>
            <person name="Lagendijk E.L."/>
            <person name="Lapidus A."/>
            <person name="Levasseur A."/>
            <person name="Lindquist E."/>
            <person name="Lipzen A."/>
            <person name="Logrieco A.F."/>
            <person name="MacCabe A."/>
            <person name="Maekelae M.R."/>
            <person name="Malavazi I."/>
            <person name="Melin P."/>
            <person name="Meyer V."/>
            <person name="Mielnichuk N."/>
            <person name="Miskei M."/>
            <person name="Molnar A.P."/>
            <person name="Mule G."/>
            <person name="Ngan C.Y."/>
            <person name="Orejas M."/>
            <person name="Orosz E."/>
            <person name="Ouedraogo J.P."/>
            <person name="Overkamp K.M."/>
            <person name="Park H.-S."/>
            <person name="Perrone G."/>
            <person name="Piumi F."/>
            <person name="Punt P.J."/>
            <person name="Ram A.F."/>
            <person name="Ramon A."/>
            <person name="Rauscher S."/>
            <person name="Record E."/>
            <person name="Riano-Pachon D.M."/>
            <person name="Robert V."/>
            <person name="Roehrig J."/>
            <person name="Ruller R."/>
            <person name="Salamov A."/>
            <person name="Salih N.S."/>
            <person name="Samson R.A."/>
            <person name="Sandor E."/>
            <person name="Sanguinetti M."/>
            <person name="Schuetze T."/>
            <person name="Sepcic K."/>
            <person name="Shelest E."/>
            <person name="Sherlock G."/>
            <person name="Sophianopoulou V."/>
            <person name="Squina F.M."/>
            <person name="Sun H."/>
            <person name="Susca A."/>
            <person name="Todd R.B."/>
            <person name="Tsang A."/>
            <person name="Unkles S.E."/>
            <person name="van de Wiele N."/>
            <person name="van Rossen-Uffink D."/>
            <person name="Oliveira J.V."/>
            <person name="Vesth T.C."/>
            <person name="Visser J."/>
            <person name="Yu J.-H."/>
            <person name="Zhou M."/>
            <person name="Andersen M.R."/>
            <person name="Archer D.B."/>
            <person name="Baker S.E."/>
            <person name="Benoit I."/>
            <person name="Brakhage A.A."/>
            <person name="Braus G.H."/>
            <person name="Fischer R."/>
            <person name="Frisvad J.C."/>
            <person name="Goldman G.H."/>
            <person name="Houbraken J."/>
            <person name="Oakley B."/>
            <person name="Pocsi I."/>
            <person name="Scazzocchio C."/>
            <person name="Seiboth B."/>
            <person name="vanKuyk P.A."/>
            <person name="Wortman J."/>
            <person name="Dyer P.S."/>
            <person name="Grigoriev I.V."/>
        </authorList>
    </citation>
    <scope>NUCLEOTIDE SEQUENCE [LARGE SCALE GENOMIC DNA]</scope>
    <source>
        <strain evidence="3">CBS 506.65</strain>
    </source>
</reference>
<dbReference type="AlphaFoldDB" id="A0A1L9S493"/>
<accession>A0A1L9S493</accession>
<sequence>MRLGCGLSQPRRDRQRQTETDRQRHRERERDRERERKREQQAEQTERNRPDGQSGWPPNDDRSCGHWSLLLGTASKRRVERFRWATAGGSPTKKLGKEGRQDRQ</sequence>
<feature type="region of interest" description="Disordered" evidence="1">
    <location>
        <begin position="1"/>
        <end position="68"/>
    </location>
</feature>
<evidence type="ECO:0000313" key="3">
    <source>
        <dbReference type="Proteomes" id="UP000184188"/>
    </source>
</evidence>
<gene>
    <name evidence="2" type="ORF">ASPZODRAFT_137592</name>
</gene>
<evidence type="ECO:0000256" key="1">
    <source>
        <dbReference type="SAM" id="MobiDB-lite"/>
    </source>
</evidence>
<dbReference type="RefSeq" id="XP_022576500.1">
    <property type="nucleotide sequence ID" value="XM_022724367.1"/>
</dbReference>